<protein>
    <submittedName>
        <fullName evidence="10">Mediator of RNA polymerase II transcription subunit 12</fullName>
    </submittedName>
</protein>
<accession>A0A9R0IIT1</accession>
<keyword evidence="7" id="KW-0812">Transmembrane</keyword>
<feature type="region of interest" description="Disordered" evidence="6">
    <location>
        <begin position="913"/>
        <end position="985"/>
    </location>
</feature>
<evidence type="ECO:0000313" key="9">
    <source>
        <dbReference type="Proteomes" id="UP000813463"/>
    </source>
</evidence>
<feature type="domain" description="Mediator complex subunit Med12" evidence="8">
    <location>
        <begin position="160"/>
        <end position="221"/>
    </location>
</feature>
<keyword evidence="5" id="KW-0539">Nucleus</keyword>
<sequence length="2249" mass="249579">MQRYHAASCTSAVNNNNSLGGISNRDANARSDSSSLSANFSLNSRRASSLAPYRLKCEKEPLNSRLGPPDFHPQTVSCPEETLTKEYVQSGYRETVEGLEEAKEISVTQVNTFTKPVVLKCKEAIRKRLRAINESRAQKRKAGQVYGEPLSGSLLSKPGLFPEQKSCGEEFKKRWIEGLSQYHKSLRSLADHVPHGYRKKSLFDVLIKNNVPLLRATWFIKVTYLNQIRPGSSSVSSGSPDRIQLSRTEIWTKDVTDFLQCLLDELFSRNNSHSIPQNRERTQHMLYSGSVQQKSDPASLALDSEEPSLHFKWWYGVRILHWHHAEGLILSSQVIDWVFLQFQDKDLLKVMQFLLPIIYGLLETITSCQTYVRKLVDVTLRFLKEPSVGGSDIADNSRRAYTCSALAEMLQYLILSVPDTFVGLDCFPLPQCLMTFTENDGSLHSQLPVYCEQLKKDSEGVSQVTSNKNLDIKYPSSWFRRVVSSIQKRATCLTKAASPGYSGQNVAKAVQALDKALLQGDVQEAYTFLFEGLSDSSVHEGWIAEVSPCLRSSLKWIRSVGPPLIYSVFLLCEWCTCDFRDIRTSLLHDVKFTGRKDFSQLYVAARLMKQKVRKIQRSEKEKTGYDNQISWKKVEKGCIEMSDFFESPSPLHDIIVCWMDQHEAQKGEGSKRVQLLLTELTRCGIFSPLAYARQLLVSGIMDKDGPVVNPDRRKRHYRILKQLSVSCMHDVFDEAQSADRSFLVEAIHIYANERRLLLRGLLGDEHKQIRSSNNASKKQKNLPVSQRDHSLPPSVYQLKMIQSLSYVSHSKSKKNGPDLEKLKLSILELLLLPKCVADAGVDDSQVNLKRPVGLISSKLDIAEGTPGCEECRRAKRQKLGEEKFPYLQGPLSSNPLDDDDNWWVRKEPKSLDSLKVEQPIKPSKQGSRGRQKSVRKTQSLAQLAASRIEGSQGASTSHVCDNKVGCPHHRPVPEGDAPKSADGNRVTNATDIVSIGKMLKRLKFAEKRSISAWLVSSVKQVIEETERMSPKSGQLNRTISSVDEKSSARWKLGEDELSIILYLMDMCTEVPMAIRFLIWLLPKALGNLNTPIHGGRNMMMQPRNVESHACEVKEPFLLSAIRRYENIIVAVDLLPEILSSTMHRAATVLASNGRLSGSPTFLYARYLLKKYGNVSSVIEWEKIFKTTCDKRLLSELESVKSQNGECGFSFSVPSGVEDLDDLIRQKVSCNRLSRTGMNMREIVQRYVDDAVHHLFGKERKLFGSGAQKNAGIEKWGDGYQIAQQIVVGLMDCIRQTGGAAQEGDPSLVASAVSAIVGNVGPAIAKMPDFTAVPCHLNSPSPTGSLSFARRVLRIHINCLCLLKEALGERHSRAFEIALATEASSALAVVLLPGKGARGQFQLSPDAHESSMNMSNDVPNNPSKIAVGRATKIAAAVSALIIGAIIHGVSSLERMVTVFRLREGLDLIQFVRNSRSHSNGNARSAGALKIENALEVYIHWFRLLIGNCRTVSDGVIVELLGEASVMALSRMQRTLPLNLVLPPAYALFAFMIWKPFIFSITPGSREEIPQLLQSLTLAIGDAIKHAPFRDICLRNTNGFFNIVTSDSTDAEFASILELNGSDRHLKAKAFIPLRARLFLNALVDCKLPHSLQDDSSRLSGTNDPKVQYGESETKISDRLVSALDTLQPAKFHWQWVELRLFLSELTLIGKFDSSDTQSVAEAIRSLTPNSDKGGSLENENNFIPIVLTRLLVRPDAAPLLSEVVHLFGRSLEDSMLLHVKWFLEGHDVLFGRKSIRQRLVNFADSKGFSTKVQFWKPWGWCNSSSDSIGNRGDKRRLETPSVEEGEVVEEDYKRLARGVSKLSDREDPNQQFVTERALIELVLPCIDRSSDDSRSRFASELIKQMNNIEQQVSGVASGTSKQTGSSLSGSEGFTNKASTRKSLKGSSPGLSRRAAAVAIDSTPSSPAALRASVSLRLQLLVRLLPTICTDGDSSGRSSRSMLASVTLRLLGSRVVYEDIDPSHNPRRGSPLKESELQMETCADVSLDLSGKNLFDWLLLVLHALLSNSLSSWLRLKSSSKNTVLSTKDFAGFDREILENLQSDLDRMQLPDAIRWRIQAAMPILVPKPRTFISCQPPPLSSAVLASLQPSVLPSNQAGSLPKNQVSSVRTSTSAAMLGKSKSVALQPDNELEVDPWMLLEDGAGSGPSSSNTAVMGGGDHAILKASSWLKGAVRVRRTDLTYIGPVDDDS</sequence>
<evidence type="ECO:0000256" key="7">
    <source>
        <dbReference type="SAM" id="Phobius"/>
    </source>
</evidence>
<dbReference type="Proteomes" id="UP000813463">
    <property type="component" value="Chromosome 2"/>
</dbReference>
<dbReference type="RefSeq" id="XP_021849946.1">
    <property type="nucleotide sequence ID" value="XM_021994254.2"/>
</dbReference>
<keyword evidence="4" id="KW-0804">Transcription</keyword>
<dbReference type="PANTHER" id="PTHR46567:SF1">
    <property type="entry name" value="MEDIATOR OF RNA POLYMERASE II TRANSCRIPTION SUBUNIT 12"/>
    <property type="match status" value="1"/>
</dbReference>
<dbReference type="KEGG" id="soe:110789555"/>
<feature type="region of interest" description="Disordered" evidence="6">
    <location>
        <begin position="769"/>
        <end position="790"/>
    </location>
</feature>
<feature type="compositionally biased region" description="Low complexity" evidence="6">
    <location>
        <begin position="23"/>
        <end position="36"/>
    </location>
</feature>
<dbReference type="GO" id="GO:0006357">
    <property type="term" value="P:regulation of transcription by RNA polymerase II"/>
    <property type="evidence" value="ECO:0007669"/>
    <property type="project" value="InterPro"/>
</dbReference>
<keyword evidence="7" id="KW-0472">Membrane</keyword>
<dbReference type="OrthoDB" id="20828at2759"/>
<comment type="similarity">
    <text evidence="2">Belongs to the Mediator complex subunit 12 family.</text>
</comment>
<dbReference type="InterPro" id="IPR019035">
    <property type="entry name" value="Mediator_Med12"/>
</dbReference>
<dbReference type="GO" id="GO:0003712">
    <property type="term" value="F:transcription coregulator activity"/>
    <property type="evidence" value="ECO:0007669"/>
    <property type="project" value="InterPro"/>
</dbReference>
<evidence type="ECO:0000259" key="8">
    <source>
        <dbReference type="SMART" id="SM01281"/>
    </source>
</evidence>
<evidence type="ECO:0000256" key="6">
    <source>
        <dbReference type="SAM" id="MobiDB-lite"/>
    </source>
</evidence>
<organism evidence="9 10">
    <name type="scientific">Spinacia oleracea</name>
    <name type="common">Spinach</name>
    <dbReference type="NCBI Taxonomy" id="3562"/>
    <lineage>
        <taxon>Eukaryota</taxon>
        <taxon>Viridiplantae</taxon>
        <taxon>Streptophyta</taxon>
        <taxon>Embryophyta</taxon>
        <taxon>Tracheophyta</taxon>
        <taxon>Spermatophyta</taxon>
        <taxon>Magnoliopsida</taxon>
        <taxon>eudicotyledons</taxon>
        <taxon>Gunneridae</taxon>
        <taxon>Pentapetalae</taxon>
        <taxon>Caryophyllales</taxon>
        <taxon>Chenopodiaceae</taxon>
        <taxon>Chenopodioideae</taxon>
        <taxon>Anserineae</taxon>
        <taxon>Spinacia</taxon>
    </lineage>
</organism>
<feature type="region of interest" description="Disordered" evidence="6">
    <location>
        <begin position="1911"/>
        <end position="1948"/>
    </location>
</feature>
<name>A0A9R0IIT1_SPIOL</name>
<reference evidence="10" key="2">
    <citation type="submission" date="2025-08" db="UniProtKB">
        <authorList>
            <consortium name="RefSeq"/>
        </authorList>
    </citation>
    <scope>IDENTIFICATION</scope>
    <source>
        <tissue evidence="10">Leaf</tissue>
    </source>
</reference>
<dbReference type="PANTHER" id="PTHR46567">
    <property type="entry name" value="MEDIATOR OF RNA POLYMERASE II TRANSCRIPTION SUBUNIT 12"/>
    <property type="match status" value="1"/>
</dbReference>
<dbReference type="SMART" id="SM01281">
    <property type="entry name" value="Med12"/>
    <property type="match status" value="1"/>
</dbReference>
<evidence type="ECO:0000256" key="1">
    <source>
        <dbReference type="ARBA" id="ARBA00004123"/>
    </source>
</evidence>
<evidence type="ECO:0000256" key="5">
    <source>
        <dbReference type="ARBA" id="ARBA00023242"/>
    </source>
</evidence>
<reference evidence="9" key="1">
    <citation type="journal article" date="2021" name="Nat. Commun.">
        <title>Genomic analyses provide insights into spinach domestication and the genetic basis of agronomic traits.</title>
        <authorList>
            <person name="Cai X."/>
            <person name="Sun X."/>
            <person name="Xu C."/>
            <person name="Sun H."/>
            <person name="Wang X."/>
            <person name="Ge C."/>
            <person name="Zhang Z."/>
            <person name="Wang Q."/>
            <person name="Fei Z."/>
            <person name="Jiao C."/>
            <person name="Wang Q."/>
        </authorList>
    </citation>
    <scope>NUCLEOTIDE SEQUENCE [LARGE SCALE GENOMIC DNA]</scope>
    <source>
        <strain evidence="9">cv. Varoflay</strain>
    </source>
</reference>
<keyword evidence="3" id="KW-0805">Transcription regulation</keyword>
<evidence type="ECO:0000256" key="4">
    <source>
        <dbReference type="ARBA" id="ARBA00023163"/>
    </source>
</evidence>
<feature type="region of interest" description="Disordered" evidence="6">
    <location>
        <begin position="15"/>
        <end position="36"/>
    </location>
</feature>
<dbReference type="GeneID" id="110789555"/>
<keyword evidence="9" id="KW-1185">Reference proteome</keyword>
<evidence type="ECO:0000313" key="10">
    <source>
        <dbReference type="RefSeq" id="XP_021849946.1"/>
    </source>
</evidence>
<comment type="subcellular location">
    <subcellularLocation>
        <location evidence="1">Nucleus</location>
    </subcellularLocation>
</comment>
<keyword evidence="7" id="KW-1133">Transmembrane helix</keyword>
<proteinExistence type="inferred from homology"/>
<feature type="transmembrane region" description="Helical" evidence="7">
    <location>
        <begin position="1534"/>
        <end position="1552"/>
    </location>
</feature>
<feature type="transmembrane region" description="Helical" evidence="7">
    <location>
        <begin position="1432"/>
        <end position="1451"/>
    </location>
</feature>
<evidence type="ECO:0000256" key="2">
    <source>
        <dbReference type="ARBA" id="ARBA00010289"/>
    </source>
</evidence>
<dbReference type="Pfam" id="PF09497">
    <property type="entry name" value="Med12"/>
    <property type="match status" value="1"/>
</dbReference>
<gene>
    <name evidence="10" type="primary">LOC110789555</name>
</gene>
<evidence type="ECO:0000256" key="3">
    <source>
        <dbReference type="ARBA" id="ARBA00023015"/>
    </source>
</evidence>
<feature type="compositionally biased region" description="Polar residues" evidence="6">
    <location>
        <begin position="1911"/>
        <end position="1936"/>
    </location>
</feature>
<dbReference type="GO" id="GO:0016592">
    <property type="term" value="C:mediator complex"/>
    <property type="evidence" value="ECO:0007669"/>
    <property type="project" value="InterPro"/>
</dbReference>